<dbReference type="AlphaFoldDB" id="A0AAD2JW64"/>
<feature type="compositionally biased region" description="Low complexity" evidence="1">
    <location>
        <begin position="50"/>
        <end position="60"/>
    </location>
</feature>
<evidence type="ECO:0000313" key="3">
    <source>
        <dbReference type="Proteomes" id="UP001295794"/>
    </source>
</evidence>
<feature type="region of interest" description="Disordered" evidence="1">
    <location>
        <begin position="50"/>
        <end position="70"/>
    </location>
</feature>
<proteinExistence type="predicted"/>
<feature type="compositionally biased region" description="Polar residues" evidence="1">
    <location>
        <begin position="329"/>
        <end position="338"/>
    </location>
</feature>
<dbReference type="EMBL" id="CAVNYO010000082">
    <property type="protein sequence ID" value="CAK5265240.1"/>
    <property type="molecule type" value="Genomic_DNA"/>
</dbReference>
<evidence type="ECO:0000256" key="1">
    <source>
        <dbReference type="SAM" id="MobiDB-lite"/>
    </source>
</evidence>
<evidence type="ECO:0000313" key="2">
    <source>
        <dbReference type="EMBL" id="CAK5265240.1"/>
    </source>
</evidence>
<feature type="compositionally biased region" description="Basic and acidic residues" evidence="1">
    <location>
        <begin position="397"/>
        <end position="411"/>
    </location>
</feature>
<protein>
    <submittedName>
        <fullName evidence="2">Uncharacterized protein</fullName>
    </submittedName>
</protein>
<keyword evidence="3" id="KW-1185">Reference proteome</keyword>
<comment type="caution">
    <text evidence="2">The sequence shown here is derived from an EMBL/GenBank/DDBJ whole genome shotgun (WGS) entry which is preliminary data.</text>
</comment>
<feature type="region of interest" description="Disordered" evidence="1">
    <location>
        <begin position="312"/>
        <end position="412"/>
    </location>
</feature>
<name>A0AAD2JW64_9AGAR</name>
<gene>
    <name evidence="2" type="ORF">MYCIT1_LOCUS6050</name>
</gene>
<accession>A0AAD2JW64</accession>
<dbReference type="Proteomes" id="UP001295794">
    <property type="component" value="Unassembled WGS sequence"/>
</dbReference>
<reference evidence="2" key="1">
    <citation type="submission" date="2023-11" db="EMBL/GenBank/DDBJ databases">
        <authorList>
            <person name="De Vega J J."/>
            <person name="De Vega J J."/>
        </authorList>
    </citation>
    <scope>NUCLEOTIDE SEQUENCE</scope>
</reference>
<sequence length="553" mass="58959">MLSSPYDPSFAALAAQTTTTNAPTNAYAAGNLVYAPSSDPNSHTIQQFAQPQAQWPQHPQSTHSFHPGAQAAPIPSYHMYSPANNGGALHGWPIPQAAVPHPARAIVFHPRAARMPAASAPSSSLGVGDVVRVHNGGAPYGWPVRRQAVPPQAPSSHNPQPIHSFTTVPNFVQGSIPTPNLPPSGFTFLYPVAGTVPVNQFTPAPVPNAHAGASSTAGPSKVPAATSDPFRYYPHWNPAPAPAPTPAAAPIPPANMAAPSAALQSEMARVMQNQRLFLQREQQVQPVSHQQLQWQQQPHYQPLMAQPAVAGAVSTNHNSTPGVAKRPRTVSSANCNDQPTKRLKRSSDATVPEPQAAPKPDVLPEGQQPVLEDNPAHPPTPSRPAFENIVNTPSPKSLERRGEKFETPHEDSVEDALLKQALGSACKPEDIFAAFVAVPDDEDDDALAGTQPLPPMLNLANLTSFRVNEDDESTCVASGQGALPALVTDYLFGDLPSDPFLRITHDESVRVAERFLALSGIDEIWDLDDEEMPALVMPVDQGCVDPNDILMLP</sequence>
<organism evidence="2 3">
    <name type="scientific">Mycena citricolor</name>
    <dbReference type="NCBI Taxonomy" id="2018698"/>
    <lineage>
        <taxon>Eukaryota</taxon>
        <taxon>Fungi</taxon>
        <taxon>Dikarya</taxon>
        <taxon>Basidiomycota</taxon>
        <taxon>Agaricomycotina</taxon>
        <taxon>Agaricomycetes</taxon>
        <taxon>Agaricomycetidae</taxon>
        <taxon>Agaricales</taxon>
        <taxon>Marasmiineae</taxon>
        <taxon>Mycenaceae</taxon>
        <taxon>Mycena</taxon>
    </lineage>
</organism>